<dbReference type="GO" id="GO:0048471">
    <property type="term" value="C:perinuclear region of cytoplasm"/>
    <property type="evidence" value="ECO:0007669"/>
    <property type="project" value="TreeGrafter"/>
</dbReference>
<feature type="region of interest" description="Disordered" evidence="4">
    <location>
        <begin position="91"/>
        <end position="113"/>
    </location>
</feature>
<protein>
    <submittedName>
        <fullName evidence="5">Uncharacterized protein</fullName>
    </submittedName>
</protein>
<dbReference type="InterPro" id="IPR027038">
    <property type="entry name" value="RanGap"/>
</dbReference>
<dbReference type="Gene3D" id="3.80.10.10">
    <property type="entry name" value="Ribonuclease Inhibitor"/>
    <property type="match status" value="1"/>
</dbReference>
<evidence type="ECO:0000313" key="6">
    <source>
        <dbReference type="Proteomes" id="UP000002729"/>
    </source>
</evidence>
<dbReference type="PANTHER" id="PTHR24113">
    <property type="entry name" value="RAN GTPASE-ACTIVATING PROTEIN 1"/>
    <property type="match status" value="1"/>
</dbReference>
<evidence type="ECO:0000256" key="2">
    <source>
        <dbReference type="ARBA" id="ARBA00022614"/>
    </source>
</evidence>
<evidence type="ECO:0000256" key="4">
    <source>
        <dbReference type="SAM" id="MobiDB-lite"/>
    </source>
</evidence>
<evidence type="ECO:0000256" key="3">
    <source>
        <dbReference type="ARBA" id="ARBA00022737"/>
    </source>
</evidence>
<dbReference type="Proteomes" id="UP000002729">
    <property type="component" value="Unassembled WGS sequence"/>
</dbReference>
<reference evidence="5 6" key="1">
    <citation type="journal article" date="2011" name="Proc. Natl. Acad. Sci. U.S.A.">
        <title>Niche of harmful alga Aureococcus anophagefferens revealed through ecogenomics.</title>
        <authorList>
            <person name="Gobler C.J."/>
            <person name="Berry D.L."/>
            <person name="Dyhrman S.T."/>
            <person name="Wilhelm S.W."/>
            <person name="Salamov A."/>
            <person name="Lobanov A.V."/>
            <person name="Zhang Y."/>
            <person name="Collier J.L."/>
            <person name="Wurch L.L."/>
            <person name="Kustka A.B."/>
            <person name="Dill B.D."/>
            <person name="Shah M."/>
            <person name="VerBerkmoes N.C."/>
            <person name="Kuo A."/>
            <person name="Terry A."/>
            <person name="Pangilinan J."/>
            <person name="Lindquist E.A."/>
            <person name="Lucas S."/>
            <person name="Paulsen I.T."/>
            <person name="Hattenrath-Lehmann T.K."/>
            <person name="Talmage S.C."/>
            <person name="Walker E.A."/>
            <person name="Koch F."/>
            <person name="Burson A.M."/>
            <person name="Marcoval M.A."/>
            <person name="Tang Y.Z."/>
            <person name="Lecleir G.R."/>
            <person name="Coyne K.J."/>
            <person name="Berg G.M."/>
            <person name="Bertrand E.M."/>
            <person name="Saito M.A."/>
            <person name="Gladyshev V.N."/>
            <person name="Grigoriev I.V."/>
        </authorList>
    </citation>
    <scope>NUCLEOTIDE SEQUENCE [LARGE SCALE GENOMIC DNA]</scope>
    <source>
        <strain evidence="6">CCMP 1984</strain>
    </source>
</reference>
<name>F0Y7K0_AURAN</name>
<dbReference type="Pfam" id="PF13516">
    <property type="entry name" value="LRR_6"/>
    <property type="match status" value="1"/>
</dbReference>
<proteinExistence type="predicted"/>
<dbReference type="KEGG" id="aaf:AURANDRAFT_63703"/>
<dbReference type="GO" id="GO:0005096">
    <property type="term" value="F:GTPase activator activity"/>
    <property type="evidence" value="ECO:0007669"/>
    <property type="project" value="UniProtKB-KW"/>
</dbReference>
<dbReference type="RefSeq" id="XP_009036209.1">
    <property type="nucleotide sequence ID" value="XM_009037961.1"/>
</dbReference>
<dbReference type="AlphaFoldDB" id="F0Y7K0"/>
<gene>
    <name evidence="5" type="ORF">AURANDRAFT_63703</name>
</gene>
<keyword evidence="3" id="KW-0677">Repeat</keyword>
<dbReference type="GO" id="GO:0031267">
    <property type="term" value="F:small GTPase binding"/>
    <property type="evidence" value="ECO:0007669"/>
    <property type="project" value="TreeGrafter"/>
</dbReference>
<dbReference type="InterPro" id="IPR032675">
    <property type="entry name" value="LRR_dom_sf"/>
</dbReference>
<dbReference type="InterPro" id="IPR001611">
    <property type="entry name" value="Leu-rich_rpt"/>
</dbReference>
<dbReference type="EMBL" id="GL833126">
    <property type="protein sequence ID" value="EGB09084.1"/>
    <property type="molecule type" value="Genomic_DNA"/>
</dbReference>
<keyword evidence="6" id="KW-1185">Reference proteome</keyword>
<feature type="compositionally biased region" description="Acidic residues" evidence="4">
    <location>
        <begin position="97"/>
        <end position="108"/>
    </location>
</feature>
<dbReference type="SMART" id="SM00368">
    <property type="entry name" value="LRR_RI"/>
    <property type="match status" value="4"/>
</dbReference>
<dbReference type="GO" id="GO:0005829">
    <property type="term" value="C:cytosol"/>
    <property type="evidence" value="ECO:0007669"/>
    <property type="project" value="TreeGrafter"/>
</dbReference>
<dbReference type="GO" id="GO:0006913">
    <property type="term" value="P:nucleocytoplasmic transport"/>
    <property type="evidence" value="ECO:0007669"/>
    <property type="project" value="TreeGrafter"/>
</dbReference>
<keyword evidence="1" id="KW-0343">GTPase activation</keyword>
<evidence type="ECO:0000256" key="1">
    <source>
        <dbReference type="ARBA" id="ARBA00022468"/>
    </source>
</evidence>
<dbReference type="GO" id="GO:0005634">
    <property type="term" value="C:nucleus"/>
    <property type="evidence" value="ECO:0007669"/>
    <property type="project" value="TreeGrafter"/>
</dbReference>
<dbReference type="InParanoid" id="F0Y7K0"/>
<accession>F0Y7K0</accession>
<dbReference type="GeneID" id="20224460"/>
<organism evidence="6">
    <name type="scientific">Aureococcus anophagefferens</name>
    <name type="common">Harmful bloom alga</name>
    <dbReference type="NCBI Taxonomy" id="44056"/>
    <lineage>
        <taxon>Eukaryota</taxon>
        <taxon>Sar</taxon>
        <taxon>Stramenopiles</taxon>
        <taxon>Ochrophyta</taxon>
        <taxon>Pelagophyceae</taxon>
        <taxon>Pelagomonadales</taxon>
        <taxon>Pelagomonadaceae</taxon>
        <taxon>Aureococcus</taxon>
    </lineage>
</organism>
<dbReference type="SUPFAM" id="SSF52047">
    <property type="entry name" value="RNI-like"/>
    <property type="match status" value="1"/>
</dbReference>
<keyword evidence="2" id="KW-0433">Leucine-rich repeat</keyword>
<feature type="region of interest" description="Disordered" evidence="4">
    <location>
        <begin position="486"/>
        <end position="581"/>
    </location>
</feature>
<evidence type="ECO:0000313" key="5">
    <source>
        <dbReference type="EMBL" id="EGB09084.1"/>
    </source>
</evidence>
<dbReference type="PANTHER" id="PTHR24113:SF12">
    <property type="entry name" value="RAN GTPASE-ACTIVATING PROTEIN 1"/>
    <property type="match status" value="1"/>
</dbReference>
<sequence length="586" mass="61132">MASVKRWGEPDLPLTQLGNVPSVFGLLERSAIVLNTDGTVEPSRGYVTFSRWDFRRNRARETIFAPPPRGVLEVVTKKRLRARHRDYGSGVKQNTIIDDDSDDDDGGDRDDAAEAARVAAAAVARQRVEIALARARALARGGDYRGALASAGDAVDGAFRGAAALECFGGRAQHKARAYESLARRAHAAEKLLKPPAAPGAPPPPPPDDAAELLDLVAGDLALNALLYPKDAKATAKAAAARDRAAAARRARTADDVDAAAALDARDVHGSWRVAKALAKRAALANLATLELAGAAFGPTLAAAFAEGLRGAAALLVVDLRDTRCRDAGLIALAPALRALPALESLDVGDNGLTDASAAPLSGAWPGLMALKLAGNAFADAAPEPASPYLEILDLSRNALGAARSPGVNAVAAWLASPGAAPLRALDLGSNALTMRHVERLLNAALKAPELRTLDLRGCRSTPALATSVARRTRFTRLDVLLGDAPKSKRASPETRESRASAARSSLAEEEDDDAGSDFSWGDGDDDGGERAPSPRVARSASDPGLAVRRRSWLSDPENARPAPGGDRRPSLPPGAAPIFVNTAFV</sequence>